<dbReference type="AlphaFoldDB" id="A0A0G0FDH2"/>
<keyword evidence="7" id="KW-0699">rRNA-binding</keyword>
<name>A0A0G0FDH2_9BACT</name>
<dbReference type="SUPFAM" id="SSF56053">
    <property type="entry name" value="Ribosomal protein L6"/>
    <property type="match status" value="2"/>
</dbReference>
<accession>A0A0G0FDH2</accession>
<feature type="domain" description="Large ribosomal subunit protein uL6 alpha-beta" evidence="9">
    <location>
        <begin position="103"/>
        <end position="175"/>
    </location>
</feature>
<evidence type="ECO:0000256" key="3">
    <source>
        <dbReference type="ARBA" id="ARBA00023274"/>
    </source>
</evidence>
<reference evidence="10 11" key="1">
    <citation type="journal article" date="2015" name="Nature">
        <title>rRNA introns, odd ribosomes, and small enigmatic genomes across a large radiation of phyla.</title>
        <authorList>
            <person name="Brown C.T."/>
            <person name="Hug L.A."/>
            <person name="Thomas B.C."/>
            <person name="Sharon I."/>
            <person name="Castelle C.J."/>
            <person name="Singh A."/>
            <person name="Wilkins M.J."/>
            <person name="Williams K.H."/>
            <person name="Banfield J.F."/>
        </authorList>
    </citation>
    <scope>NUCLEOTIDE SEQUENCE [LARGE SCALE GENOMIC DNA]</scope>
</reference>
<dbReference type="PRINTS" id="PR00059">
    <property type="entry name" value="RIBOSOMALL6"/>
</dbReference>
<evidence type="ECO:0000256" key="7">
    <source>
        <dbReference type="RuleBase" id="RU003870"/>
    </source>
</evidence>
<dbReference type="EMBL" id="LBQW01000018">
    <property type="protein sequence ID" value="KKP85425.1"/>
    <property type="molecule type" value="Genomic_DNA"/>
</dbReference>
<dbReference type="FunFam" id="3.90.930.12:FF:000001">
    <property type="entry name" value="50S ribosomal protein L6"/>
    <property type="match status" value="1"/>
</dbReference>
<dbReference type="InterPro" id="IPR036789">
    <property type="entry name" value="Ribosomal_uL6-like_a/b-dom_sf"/>
</dbReference>
<comment type="caution">
    <text evidence="10">The sequence shown here is derived from an EMBL/GenBank/DDBJ whole genome shotgun (WGS) entry which is preliminary data.</text>
</comment>
<keyword evidence="8" id="KW-0472">Membrane</keyword>
<evidence type="ECO:0000256" key="5">
    <source>
        <dbReference type="NCBIfam" id="TIGR03654"/>
    </source>
</evidence>
<dbReference type="NCBIfam" id="TIGR03654">
    <property type="entry name" value="L6_bact"/>
    <property type="match status" value="1"/>
</dbReference>
<dbReference type="InterPro" id="IPR000702">
    <property type="entry name" value="Ribosomal_uL6-like"/>
</dbReference>
<gene>
    <name evidence="10" type="ORF">UR88_C0018G0006</name>
</gene>
<keyword evidence="2 6" id="KW-0689">Ribosomal protein</keyword>
<evidence type="ECO:0000313" key="11">
    <source>
        <dbReference type="Proteomes" id="UP000186383"/>
    </source>
</evidence>
<dbReference type="InterPro" id="IPR002358">
    <property type="entry name" value="Ribosomal_uL6_CS"/>
</dbReference>
<dbReference type="GO" id="GO:0022625">
    <property type="term" value="C:cytosolic large ribosomal subunit"/>
    <property type="evidence" value="ECO:0007669"/>
    <property type="project" value="UniProtKB-UniRule"/>
</dbReference>
<dbReference type="InterPro" id="IPR019906">
    <property type="entry name" value="Ribosomal_uL6_bac-type"/>
</dbReference>
<evidence type="ECO:0000256" key="4">
    <source>
        <dbReference type="ARBA" id="ARBA00035454"/>
    </source>
</evidence>
<evidence type="ECO:0000256" key="2">
    <source>
        <dbReference type="ARBA" id="ARBA00022980"/>
    </source>
</evidence>
<dbReference type="Pfam" id="PF00347">
    <property type="entry name" value="Ribosomal_L6"/>
    <property type="match status" value="1"/>
</dbReference>
<dbReference type="InterPro" id="IPR020040">
    <property type="entry name" value="Ribosomal_uL6_a/b-dom"/>
</dbReference>
<comment type="function">
    <text evidence="7">This protein binds to the 23S rRNA, and is important in its secondary structure. It is located near the subunit interface in the base of the L7/L12 stalk, and near the tRNA binding site of the peptidyltransferase center.</text>
</comment>
<dbReference type="Gene3D" id="3.90.930.12">
    <property type="entry name" value="Ribosomal protein L6, alpha-beta domain"/>
    <property type="match status" value="2"/>
</dbReference>
<evidence type="ECO:0000256" key="6">
    <source>
        <dbReference type="RuleBase" id="RU003869"/>
    </source>
</evidence>
<comment type="similarity">
    <text evidence="1 6">Belongs to the universal ribosomal protein uL6 family.</text>
</comment>
<evidence type="ECO:0000313" key="10">
    <source>
        <dbReference type="EMBL" id="KKP85425.1"/>
    </source>
</evidence>
<dbReference type="PANTHER" id="PTHR11655">
    <property type="entry name" value="60S/50S RIBOSOMAL PROTEIN L6/L9"/>
    <property type="match status" value="1"/>
</dbReference>
<dbReference type="PANTHER" id="PTHR11655:SF14">
    <property type="entry name" value="LARGE RIBOSOMAL SUBUNIT PROTEIN UL6M"/>
    <property type="match status" value="1"/>
</dbReference>
<evidence type="ECO:0000256" key="8">
    <source>
        <dbReference type="SAM" id="Phobius"/>
    </source>
</evidence>
<proteinExistence type="inferred from homology"/>
<evidence type="ECO:0000256" key="1">
    <source>
        <dbReference type="ARBA" id="ARBA00009356"/>
    </source>
</evidence>
<feature type="transmembrane region" description="Helical" evidence="8">
    <location>
        <begin position="6"/>
        <end position="28"/>
    </location>
</feature>
<protein>
    <recommendedName>
        <fullName evidence="4 5">50S ribosomal protein L6</fullName>
    </recommendedName>
</protein>
<keyword evidence="8" id="KW-0812">Transmembrane</keyword>
<organism evidence="10 11">
    <name type="scientific">Candidatus Nomurabacteria bacterium GW2011_GWA1_35_8</name>
    <dbReference type="NCBI Taxonomy" id="1618727"/>
    <lineage>
        <taxon>Bacteria</taxon>
        <taxon>Candidatus Nomuraibacteriota</taxon>
    </lineage>
</organism>
<dbReference type="PATRIC" id="fig|1618727.3.peg.297"/>
<keyword evidence="7" id="KW-0694">RNA-binding</keyword>
<dbReference type="GO" id="GO:0002181">
    <property type="term" value="P:cytoplasmic translation"/>
    <property type="evidence" value="ECO:0007669"/>
    <property type="project" value="TreeGrafter"/>
</dbReference>
<dbReference type="Proteomes" id="UP000186383">
    <property type="component" value="Unassembled WGS sequence"/>
</dbReference>
<keyword evidence="3 6" id="KW-0687">Ribonucleoprotein</keyword>
<dbReference type="GO" id="GO:0019843">
    <property type="term" value="F:rRNA binding"/>
    <property type="evidence" value="ECO:0007669"/>
    <property type="project" value="UniProtKB-UniRule"/>
</dbReference>
<dbReference type="GO" id="GO:0003735">
    <property type="term" value="F:structural constituent of ribosome"/>
    <property type="evidence" value="ECO:0007669"/>
    <property type="project" value="UniProtKB-UniRule"/>
</dbReference>
<dbReference type="PROSITE" id="PS00525">
    <property type="entry name" value="RIBOSOMAL_L6_1"/>
    <property type="match status" value="1"/>
</dbReference>
<keyword evidence="8" id="KW-1133">Transmembrane helix</keyword>
<sequence>MERKSLIIIGSFLLVIVSAIIFLGINAFTGIKQVAGVQNQDNFSLVLKILPHIKTKIENKTLAFEIDGDTKQARSNWGTMRALAQNAVIGVNEGFSKNMEIEGVGYRALMDGNNLILNLGFSHPIKITPPVEIIISVEKNVIKVSGIDKGLVGKIASNIRAMKKPEPYKGKGIRYQGEFIRRKEGKKAAGATK</sequence>
<evidence type="ECO:0000259" key="9">
    <source>
        <dbReference type="Pfam" id="PF00347"/>
    </source>
</evidence>